<proteinExistence type="predicted"/>
<sequence length="60" mass="7044">MDDKRMCIPKFRWKLCTSTNGYVTISQRLQLFVSMCHTSPRYCEPVDVASKHVAFQKEMT</sequence>
<evidence type="ECO:0000313" key="1">
    <source>
        <dbReference type="EMBL" id="KAG8172414.1"/>
    </source>
</evidence>
<feature type="non-terminal residue" evidence="1">
    <location>
        <position position="60"/>
    </location>
</feature>
<dbReference type="AlphaFoldDB" id="A0AAV6TKN7"/>
<dbReference type="Proteomes" id="UP000827092">
    <property type="component" value="Unassembled WGS sequence"/>
</dbReference>
<comment type="caution">
    <text evidence="1">The sequence shown here is derived from an EMBL/GenBank/DDBJ whole genome shotgun (WGS) entry which is preliminary data.</text>
</comment>
<protein>
    <submittedName>
        <fullName evidence="1">Uncharacterized protein</fullName>
    </submittedName>
</protein>
<gene>
    <name evidence="1" type="ORF">JTE90_011747</name>
</gene>
<organism evidence="1 2">
    <name type="scientific">Oedothorax gibbosus</name>
    <dbReference type="NCBI Taxonomy" id="931172"/>
    <lineage>
        <taxon>Eukaryota</taxon>
        <taxon>Metazoa</taxon>
        <taxon>Ecdysozoa</taxon>
        <taxon>Arthropoda</taxon>
        <taxon>Chelicerata</taxon>
        <taxon>Arachnida</taxon>
        <taxon>Araneae</taxon>
        <taxon>Araneomorphae</taxon>
        <taxon>Entelegynae</taxon>
        <taxon>Araneoidea</taxon>
        <taxon>Linyphiidae</taxon>
        <taxon>Erigoninae</taxon>
        <taxon>Oedothorax</taxon>
    </lineage>
</organism>
<keyword evidence="2" id="KW-1185">Reference proteome</keyword>
<dbReference type="EMBL" id="JAFNEN010002730">
    <property type="protein sequence ID" value="KAG8172414.1"/>
    <property type="molecule type" value="Genomic_DNA"/>
</dbReference>
<name>A0AAV6TKN7_9ARAC</name>
<reference evidence="1 2" key="1">
    <citation type="journal article" date="2022" name="Nat. Ecol. Evol.">
        <title>A masculinizing supergene underlies an exaggerated male reproductive morph in a spider.</title>
        <authorList>
            <person name="Hendrickx F."/>
            <person name="De Corte Z."/>
            <person name="Sonet G."/>
            <person name="Van Belleghem S.M."/>
            <person name="Kostlbacher S."/>
            <person name="Vangestel C."/>
        </authorList>
    </citation>
    <scope>NUCLEOTIDE SEQUENCE [LARGE SCALE GENOMIC DNA]</scope>
    <source>
        <strain evidence="1">W744_W776</strain>
    </source>
</reference>
<evidence type="ECO:0000313" key="2">
    <source>
        <dbReference type="Proteomes" id="UP000827092"/>
    </source>
</evidence>
<accession>A0AAV6TKN7</accession>